<sequence>MDPYKQKLEKMMARFDEIWGDLPKKIDQVSVSMVAQKHKALFQKEAEQHGNYGFTSELCRMVYDLGYEVPPKYTKKKLLMKHCAVSIIICLNSTVYHYHPKHGGDFWMNGCANTWDEENQTIVHMRTMLHALDHLHSDYKTQATIQKHAQQEKIARLQKLVEQMRDKYHPEDSDTAKIMEYTEARLAQYRKDTNRKLVLRQKWIFELEDELRELKGEPSSDEDDEDVKPTRVANRLCTRVLSLKINPCEDESDE</sequence>
<accession>A0A0E0M6B8</accession>
<reference evidence="1" key="1">
    <citation type="submission" date="2015-04" db="UniProtKB">
        <authorList>
            <consortium name="EnsemblPlants"/>
        </authorList>
    </citation>
    <scope>IDENTIFICATION</scope>
</reference>
<dbReference type="AlphaFoldDB" id="A0A0E0M6B8"/>
<dbReference type="Proteomes" id="UP000026962">
    <property type="component" value="Chromosome 10"/>
</dbReference>
<dbReference type="HOGENOM" id="CLU_105217_0_0_1"/>
<keyword evidence="2" id="KW-1185">Reference proteome</keyword>
<proteinExistence type="predicted"/>
<reference evidence="1" key="2">
    <citation type="submission" date="2018-05" db="EMBL/GenBank/DDBJ databases">
        <title>OpunRS2 (Oryza punctata Reference Sequence Version 2).</title>
        <authorList>
            <person name="Zhang J."/>
            <person name="Kudrna D."/>
            <person name="Lee S."/>
            <person name="Talag J."/>
            <person name="Welchert J."/>
            <person name="Wing R.A."/>
        </authorList>
    </citation>
    <scope>NUCLEOTIDE SEQUENCE [LARGE SCALE GENOMIC DNA]</scope>
</reference>
<dbReference type="Gramene" id="OPUNC10G04570.1">
    <property type="protein sequence ID" value="OPUNC10G04570.1"/>
    <property type="gene ID" value="OPUNC10G04570"/>
</dbReference>
<evidence type="ECO:0000313" key="1">
    <source>
        <dbReference type="EnsemblPlants" id="OPUNC10G04570.1"/>
    </source>
</evidence>
<dbReference type="EnsemblPlants" id="OPUNC10G04570.1">
    <property type="protein sequence ID" value="OPUNC10G04570.1"/>
    <property type="gene ID" value="OPUNC10G04570"/>
</dbReference>
<evidence type="ECO:0000313" key="2">
    <source>
        <dbReference type="Proteomes" id="UP000026962"/>
    </source>
</evidence>
<name>A0A0E0M6B8_ORYPU</name>
<organism evidence="1">
    <name type="scientific">Oryza punctata</name>
    <name type="common">Red rice</name>
    <dbReference type="NCBI Taxonomy" id="4537"/>
    <lineage>
        <taxon>Eukaryota</taxon>
        <taxon>Viridiplantae</taxon>
        <taxon>Streptophyta</taxon>
        <taxon>Embryophyta</taxon>
        <taxon>Tracheophyta</taxon>
        <taxon>Spermatophyta</taxon>
        <taxon>Magnoliopsida</taxon>
        <taxon>Liliopsida</taxon>
        <taxon>Poales</taxon>
        <taxon>Poaceae</taxon>
        <taxon>BOP clade</taxon>
        <taxon>Oryzoideae</taxon>
        <taxon>Oryzeae</taxon>
        <taxon>Oryzinae</taxon>
        <taxon>Oryza</taxon>
    </lineage>
</organism>
<protein>
    <submittedName>
        <fullName evidence="1">Uncharacterized protein</fullName>
    </submittedName>
</protein>